<accession>A0ABQ9M858</accession>
<dbReference type="InterPro" id="IPR011009">
    <property type="entry name" value="Kinase-like_dom_sf"/>
</dbReference>
<keyword evidence="5 6" id="KW-0067">ATP-binding</keyword>
<dbReference type="SMART" id="SM00220">
    <property type="entry name" value="S_TKc"/>
    <property type="match status" value="1"/>
</dbReference>
<dbReference type="Gene3D" id="3.30.200.20">
    <property type="entry name" value="Phosphorylase Kinase, domain 1"/>
    <property type="match status" value="1"/>
</dbReference>
<dbReference type="InterPro" id="IPR001245">
    <property type="entry name" value="Ser-Thr/Tyr_kinase_cat_dom"/>
</dbReference>
<dbReference type="PRINTS" id="PR00109">
    <property type="entry name" value="TYRKINASE"/>
</dbReference>
<dbReference type="InterPro" id="IPR050167">
    <property type="entry name" value="Ser_Thr_protein_kinase"/>
</dbReference>
<evidence type="ECO:0000259" key="8">
    <source>
        <dbReference type="PROSITE" id="PS50011"/>
    </source>
</evidence>
<keyword evidence="3 6" id="KW-0547">Nucleotide-binding</keyword>
<evidence type="ECO:0000256" key="1">
    <source>
        <dbReference type="ARBA" id="ARBA00022527"/>
    </source>
</evidence>
<dbReference type="PANTHER" id="PTHR23257">
    <property type="entry name" value="SERINE-THREONINE PROTEIN KINASE"/>
    <property type="match status" value="1"/>
</dbReference>
<keyword evidence="1" id="KW-0723">Serine/threonine-protein kinase</keyword>
<keyword evidence="2" id="KW-0808">Transferase</keyword>
<feature type="binding site" evidence="6">
    <location>
        <position position="1051"/>
    </location>
    <ligand>
        <name>ATP</name>
        <dbReference type="ChEBI" id="CHEBI:30616"/>
    </ligand>
</feature>
<dbReference type="Pfam" id="PF00564">
    <property type="entry name" value="PB1"/>
    <property type="match status" value="1"/>
</dbReference>
<evidence type="ECO:0000256" key="7">
    <source>
        <dbReference type="SAM" id="MobiDB-lite"/>
    </source>
</evidence>
<feature type="region of interest" description="Disordered" evidence="7">
    <location>
        <begin position="294"/>
        <end position="330"/>
    </location>
</feature>
<dbReference type="PROSITE" id="PS50011">
    <property type="entry name" value="PROTEIN_KINASE_DOM"/>
    <property type="match status" value="1"/>
</dbReference>
<name>A0ABQ9M858_HEVBR</name>
<protein>
    <recommendedName>
        <fullName evidence="8">Protein kinase domain-containing protein</fullName>
    </recommendedName>
</protein>
<evidence type="ECO:0000313" key="10">
    <source>
        <dbReference type="Proteomes" id="UP001174677"/>
    </source>
</evidence>
<evidence type="ECO:0000256" key="6">
    <source>
        <dbReference type="PROSITE-ProRule" id="PRU10141"/>
    </source>
</evidence>
<feature type="compositionally biased region" description="Polar residues" evidence="7">
    <location>
        <begin position="526"/>
        <end position="544"/>
    </location>
</feature>
<evidence type="ECO:0000256" key="3">
    <source>
        <dbReference type="ARBA" id="ARBA00022741"/>
    </source>
</evidence>
<dbReference type="PROSITE" id="PS00108">
    <property type="entry name" value="PROTEIN_KINASE_ST"/>
    <property type="match status" value="1"/>
</dbReference>
<feature type="domain" description="Protein kinase" evidence="8">
    <location>
        <begin position="1024"/>
        <end position="1303"/>
    </location>
</feature>
<dbReference type="InterPro" id="IPR017441">
    <property type="entry name" value="Protein_kinase_ATP_BS"/>
</dbReference>
<dbReference type="SUPFAM" id="SSF56112">
    <property type="entry name" value="Protein kinase-like (PK-like)"/>
    <property type="match status" value="1"/>
</dbReference>
<proteinExistence type="predicted"/>
<feature type="region of interest" description="Disordered" evidence="7">
    <location>
        <begin position="751"/>
        <end position="786"/>
    </location>
</feature>
<dbReference type="Pfam" id="PF07714">
    <property type="entry name" value="PK_Tyr_Ser-Thr"/>
    <property type="match status" value="1"/>
</dbReference>
<dbReference type="PANTHER" id="PTHR23257:SF842">
    <property type="entry name" value="KINASE SUPERFAMILY WITH OCTICOSAPEPTIDE_PHOX_BEM1P DOMAIN-CONTAINING PROTEIN"/>
    <property type="match status" value="1"/>
</dbReference>
<comment type="caution">
    <text evidence="9">The sequence shown here is derived from an EMBL/GenBank/DDBJ whole genome shotgun (WGS) entry which is preliminary data.</text>
</comment>
<dbReference type="InterPro" id="IPR000270">
    <property type="entry name" value="PB1_dom"/>
</dbReference>
<organism evidence="9 10">
    <name type="scientific">Hevea brasiliensis</name>
    <name type="common">Para rubber tree</name>
    <name type="synonym">Siphonia brasiliensis</name>
    <dbReference type="NCBI Taxonomy" id="3981"/>
    <lineage>
        <taxon>Eukaryota</taxon>
        <taxon>Viridiplantae</taxon>
        <taxon>Streptophyta</taxon>
        <taxon>Embryophyta</taxon>
        <taxon>Tracheophyta</taxon>
        <taxon>Spermatophyta</taxon>
        <taxon>Magnoliopsida</taxon>
        <taxon>eudicotyledons</taxon>
        <taxon>Gunneridae</taxon>
        <taxon>Pentapetalae</taxon>
        <taxon>rosids</taxon>
        <taxon>fabids</taxon>
        <taxon>Malpighiales</taxon>
        <taxon>Euphorbiaceae</taxon>
        <taxon>Crotonoideae</taxon>
        <taxon>Micrandreae</taxon>
        <taxon>Hevea</taxon>
    </lineage>
</organism>
<evidence type="ECO:0000313" key="9">
    <source>
        <dbReference type="EMBL" id="KAJ9176043.1"/>
    </source>
</evidence>
<evidence type="ECO:0000256" key="5">
    <source>
        <dbReference type="ARBA" id="ARBA00022840"/>
    </source>
</evidence>
<dbReference type="Gene3D" id="3.10.20.90">
    <property type="entry name" value="Phosphatidylinositol 3-kinase Catalytic Subunit, Chain A, domain 1"/>
    <property type="match status" value="1"/>
</dbReference>
<dbReference type="Gene3D" id="1.10.510.10">
    <property type="entry name" value="Transferase(Phosphotransferase) domain 1"/>
    <property type="match status" value="1"/>
</dbReference>
<dbReference type="PROSITE" id="PS00107">
    <property type="entry name" value="PROTEIN_KINASE_ATP"/>
    <property type="match status" value="1"/>
</dbReference>
<dbReference type="CDD" id="cd13999">
    <property type="entry name" value="STKc_MAP3K-like"/>
    <property type="match status" value="1"/>
</dbReference>
<evidence type="ECO:0000256" key="2">
    <source>
        <dbReference type="ARBA" id="ARBA00022679"/>
    </source>
</evidence>
<reference evidence="9" key="1">
    <citation type="journal article" date="2023" name="Plant Biotechnol. J.">
        <title>Chromosome-level wild Hevea brasiliensis genome provides new tools for genomic-assisted breeding and valuable loci to elevate rubber yield.</title>
        <authorList>
            <person name="Cheng H."/>
            <person name="Song X."/>
            <person name="Hu Y."/>
            <person name="Wu T."/>
            <person name="Yang Q."/>
            <person name="An Z."/>
            <person name="Feng S."/>
            <person name="Deng Z."/>
            <person name="Wu W."/>
            <person name="Zeng X."/>
            <person name="Tu M."/>
            <person name="Wang X."/>
            <person name="Huang H."/>
        </authorList>
    </citation>
    <scope>NUCLEOTIDE SEQUENCE</scope>
    <source>
        <strain evidence="9">MT/VB/25A 57/8</strain>
    </source>
</reference>
<feature type="region of interest" description="Disordered" evidence="7">
    <location>
        <begin position="526"/>
        <end position="556"/>
    </location>
</feature>
<dbReference type="CDD" id="cd06410">
    <property type="entry name" value="PB1_UP2"/>
    <property type="match status" value="1"/>
</dbReference>
<keyword evidence="4" id="KW-0418">Kinase</keyword>
<dbReference type="SMART" id="SM00666">
    <property type="entry name" value="PB1"/>
    <property type="match status" value="1"/>
</dbReference>
<dbReference type="SUPFAM" id="SSF54277">
    <property type="entry name" value="CAD &amp; PB1 domains"/>
    <property type="match status" value="1"/>
</dbReference>
<feature type="region of interest" description="Disordered" evidence="7">
    <location>
        <begin position="710"/>
        <end position="732"/>
    </location>
</feature>
<dbReference type="InterPro" id="IPR000719">
    <property type="entry name" value="Prot_kinase_dom"/>
</dbReference>
<evidence type="ECO:0000256" key="4">
    <source>
        <dbReference type="ARBA" id="ARBA00022777"/>
    </source>
</evidence>
<feature type="compositionally biased region" description="Low complexity" evidence="7">
    <location>
        <begin position="299"/>
        <end position="312"/>
    </location>
</feature>
<dbReference type="Proteomes" id="UP001174677">
    <property type="component" value="Chromosome 7"/>
</dbReference>
<sequence>MTSEAPSPSSRRIQQQQELASFIPKSGKNVHNISMQTGEEFSMEFLQDRVTTRGICPLPSTAQNSGYEDLAHILGLNRMDSESADDISDFVSAKESSMETESGAYADKLNRLKMEDGDTVNRSGKVLSKLNCDRGAGLGPSASVFHALESPSSDISQPGKMKFLCSSGGKILPRPSDGKLRYVGGETRIISISKNLTWYELVKKTKGICNQPHSIKYQLPGEDLDALISVSSDEDLQNMIEEYHGLEKLEGSQRLRIFLIPLGESEKSSSFDGAAIQQDSPNYHYVLAVNGVLDPSPRENSSGQGSASEASQPGNISDHHPSFRKHSPSPLFPLEAKAGFNAFHPPRFSNEFHYMTKPPYRSPPISPIPIQHRDSRNSHVKSNGANSSVESCSSFITAQLPPDNCSTSTVCKQPTQGLVALMNHCKNVDNLQADQPHGVQSHSHNLGTEHLTPSVFHQSEVNFDGFSGGRPMHKERAIHSEKPFLGPDDPLGLLSAPVDSIDSHHGMPHAFSDSKLQEHGMRSAYCSQEGMSPSSPLNFSKTQLSSMVSSSSQEKPEQLHKNFNFVNPSLQSKLLDIESTFSQDMLDLLNFSSCSKSAGRNEPIQKATTIADDQCQIPKGRVELNSEMMTAVEKLIHFVTKLKDLNKSPHVNCNSRSEIDVLGHNMNISEDGLSASSAIDFKPSVDNFLEHSQNYQTPSDLLLMDQRTASDQNSSLHGKVNGEQGSNIPRNSIPEVEELFKNAKMHPRGESCLVDLTSGSSKDSFSHESAPVQPLESQNGKDNKDSLLISSTKSYQSVVHDDSGANTTLHVNEIHAAAVNCTNDASYEREVSHLVEDHGSYPDQKAEKLVLGGSAYEKSNVGNIMSAQTKTSSKNKDQNKLEPLFTVESLTGNVPCTIQSSGAVVPHDADSVNSDFGSSSAVGVESIMPHLSMPVTDPTSSDLMPPKATDSESIIPHVRAYVADPTSSDFISPSATISESIMPETEFEDIKDDSGDKDKSITDAVIAEMEASIYGLQIIKNADLEELRELGSGTYGTVYHGKWRGTDVAIKRIKRAAFRGGHQSKNVCYLFSVSTPETKDFWREAQILSNLHHPNVVAFYGVVPDGAGGTLATVTEYMVNGSLRHVLLKKDRSLDRRKKLIIAMDAAFGMEYLHSKNIVHFDLKCDNLLVNLRDPQRPICKVGDFGLSRIKRNTLVSGGVRGTLPWMAPELLNGSSSRVSEKVDVFSFGISLWEILTGRNLMQICIVVLSSVSGIVKNTLRPPIPECCDPEWRTLMEQCWSPDPESRPSFTEITNRLRAMSFALQTKGHNNIQARQVKAKFLS</sequence>
<dbReference type="EMBL" id="JARPOI010000007">
    <property type="protein sequence ID" value="KAJ9176043.1"/>
    <property type="molecule type" value="Genomic_DNA"/>
</dbReference>
<dbReference type="InterPro" id="IPR008271">
    <property type="entry name" value="Ser/Thr_kinase_AS"/>
</dbReference>
<keyword evidence="10" id="KW-1185">Reference proteome</keyword>
<gene>
    <name evidence="9" type="ORF">P3X46_011393</name>
</gene>